<dbReference type="Proteomes" id="UP000075714">
    <property type="component" value="Unassembled WGS sequence"/>
</dbReference>
<keyword evidence="3" id="KW-1185">Reference proteome</keyword>
<protein>
    <submittedName>
        <fullName evidence="2">Uncharacterized protein</fullName>
    </submittedName>
</protein>
<dbReference type="PANTHER" id="PTHR44464:SF1">
    <property type="entry name" value="WD REPEAT-CONTAINING PROTEIN 17"/>
    <property type="match status" value="1"/>
</dbReference>
<name>A0A150FY97_GONPE</name>
<gene>
    <name evidence="2" type="ORF">GPECTOR_132g606</name>
</gene>
<feature type="region of interest" description="Disordered" evidence="1">
    <location>
        <begin position="59"/>
        <end position="108"/>
    </location>
</feature>
<dbReference type="EMBL" id="LSYV01000132">
    <property type="protein sequence ID" value="KXZ42594.1"/>
    <property type="molecule type" value="Genomic_DNA"/>
</dbReference>
<proteinExistence type="predicted"/>
<organism evidence="2 3">
    <name type="scientific">Gonium pectorale</name>
    <name type="common">Green alga</name>
    <dbReference type="NCBI Taxonomy" id="33097"/>
    <lineage>
        <taxon>Eukaryota</taxon>
        <taxon>Viridiplantae</taxon>
        <taxon>Chlorophyta</taxon>
        <taxon>core chlorophytes</taxon>
        <taxon>Chlorophyceae</taxon>
        <taxon>CS clade</taxon>
        <taxon>Chlamydomonadales</taxon>
        <taxon>Volvocaceae</taxon>
        <taxon>Gonium</taxon>
    </lineage>
</organism>
<evidence type="ECO:0000313" key="3">
    <source>
        <dbReference type="Proteomes" id="UP000075714"/>
    </source>
</evidence>
<sequence length="253" mass="24292">MGLSATALGGATWNAVFAAACYLGGLAALEQGYAAEGLYLLRQLEGAQGILRARLTAAQVRQSPWPGSPRMRSPTTTSNGGPPAGGGGSGDGLSSSVERRLASTGGGGGGLRLGLDLGTTASRLSGVAAAAVPAAAMAATGAAGADASDGCASSAAAAATSLLDLARGPVVVAAAHVPSRSSPYAAAGGGEMGPGGGSGGGSLPRSAVTGCVVRGAAVLLDDGRRRVALSEAVALRRVMTYGPLGTGRLLRLP</sequence>
<evidence type="ECO:0000313" key="2">
    <source>
        <dbReference type="EMBL" id="KXZ42594.1"/>
    </source>
</evidence>
<feature type="compositionally biased region" description="Gly residues" evidence="1">
    <location>
        <begin position="82"/>
        <end position="91"/>
    </location>
</feature>
<dbReference type="AlphaFoldDB" id="A0A150FY97"/>
<reference evidence="3" key="1">
    <citation type="journal article" date="2016" name="Nat. Commun.">
        <title>The Gonium pectorale genome demonstrates co-option of cell cycle regulation during the evolution of multicellularity.</title>
        <authorList>
            <person name="Hanschen E.R."/>
            <person name="Marriage T.N."/>
            <person name="Ferris P.J."/>
            <person name="Hamaji T."/>
            <person name="Toyoda A."/>
            <person name="Fujiyama A."/>
            <person name="Neme R."/>
            <person name="Noguchi H."/>
            <person name="Minakuchi Y."/>
            <person name="Suzuki M."/>
            <person name="Kawai-Toyooka H."/>
            <person name="Smith D.R."/>
            <person name="Sparks H."/>
            <person name="Anderson J."/>
            <person name="Bakaric R."/>
            <person name="Luria V."/>
            <person name="Karger A."/>
            <person name="Kirschner M.W."/>
            <person name="Durand P.M."/>
            <person name="Michod R.E."/>
            <person name="Nozaki H."/>
            <person name="Olson B.J."/>
        </authorList>
    </citation>
    <scope>NUCLEOTIDE SEQUENCE [LARGE SCALE GENOMIC DNA]</scope>
    <source>
        <strain evidence="3">NIES-2863</strain>
    </source>
</reference>
<dbReference type="PANTHER" id="PTHR44464">
    <property type="entry name" value="WD REPEAT-CONTAINING PROTEIN 17"/>
    <property type="match status" value="1"/>
</dbReference>
<accession>A0A150FY97</accession>
<comment type="caution">
    <text evidence="2">The sequence shown here is derived from an EMBL/GenBank/DDBJ whole genome shotgun (WGS) entry which is preliminary data.</text>
</comment>
<evidence type="ECO:0000256" key="1">
    <source>
        <dbReference type="SAM" id="MobiDB-lite"/>
    </source>
</evidence>
<dbReference type="STRING" id="33097.A0A150FY97"/>